<evidence type="ECO:0000313" key="1">
    <source>
        <dbReference type="EMBL" id="CAI9756558.1"/>
    </source>
</evidence>
<evidence type="ECO:0000313" key="2">
    <source>
        <dbReference type="Proteomes" id="UP000834106"/>
    </source>
</evidence>
<organism evidence="1 2">
    <name type="scientific">Fraxinus pennsylvanica</name>
    <dbReference type="NCBI Taxonomy" id="56036"/>
    <lineage>
        <taxon>Eukaryota</taxon>
        <taxon>Viridiplantae</taxon>
        <taxon>Streptophyta</taxon>
        <taxon>Embryophyta</taxon>
        <taxon>Tracheophyta</taxon>
        <taxon>Spermatophyta</taxon>
        <taxon>Magnoliopsida</taxon>
        <taxon>eudicotyledons</taxon>
        <taxon>Gunneridae</taxon>
        <taxon>Pentapetalae</taxon>
        <taxon>asterids</taxon>
        <taxon>lamiids</taxon>
        <taxon>Lamiales</taxon>
        <taxon>Oleaceae</taxon>
        <taxon>Oleeae</taxon>
        <taxon>Fraxinus</taxon>
    </lineage>
</organism>
<keyword evidence="2" id="KW-1185">Reference proteome</keyword>
<sequence>MGIATVLGFCSVDRAVDFNCFGVLVADSWPLTKTWNLSPPLPALSSSGPGTRGCLVEPNPVYEAWRKLLYLVAIGCRGLDRGTDELKIMESDGNRVKEELLN</sequence>
<protein>
    <submittedName>
        <fullName evidence="1">Uncharacterized protein</fullName>
    </submittedName>
</protein>
<dbReference type="AlphaFoldDB" id="A0AAD1YU03"/>
<reference evidence="1" key="1">
    <citation type="submission" date="2023-05" db="EMBL/GenBank/DDBJ databases">
        <authorList>
            <person name="Huff M."/>
        </authorList>
    </citation>
    <scope>NUCLEOTIDE SEQUENCE</scope>
</reference>
<gene>
    <name evidence="1" type="ORF">FPE_LOCUS3988</name>
</gene>
<proteinExistence type="predicted"/>
<accession>A0AAD1YU03</accession>
<dbReference type="Proteomes" id="UP000834106">
    <property type="component" value="Chromosome 2"/>
</dbReference>
<dbReference type="EMBL" id="OU503037">
    <property type="protein sequence ID" value="CAI9756558.1"/>
    <property type="molecule type" value="Genomic_DNA"/>
</dbReference>
<name>A0AAD1YU03_9LAMI</name>